<sequence length="185" mass="19144">MSDPVSALGGGSFDGFASIREVGPLGMITLRAKPEVKGLAAAVKAAVGTGLPAVRRIEVQGTKAAAWMSPDEYLLILPLAEVGKALALLDKGLKGNHYLAVDVSDARAVFRIEGAKADQVLAKLCPVDLAAMAPGEVRRTRAAQVAVAFWREGAGYSLVSFRSVAGYVMGLLTHSAQPGSELDAG</sequence>
<protein>
    <submittedName>
        <fullName evidence="1">Sarcosine oxidase gamma subunit</fullName>
    </submittedName>
</protein>
<dbReference type="Gene3D" id="3.30.1360.120">
    <property type="entry name" value="Probable tRNA modification gtpase trme, domain 1"/>
    <property type="match status" value="1"/>
</dbReference>
<dbReference type="Proteomes" id="UP000010121">
    <property type="component" value="Unassembled WGS sequence"/>
</dbReference>
<dbReference type="OrthoDB" id="9814782at2"/>
<dbReference type="AlphaFoldDB" id="C8RZB9"/>
<dbReference type="SUPFAM" id="SSF103025">
    <property type="entry name" value="Folate-binding domain"/>
    <property type="match status" value="1"/>
</dbReference>
<gene>
    <name evidence="1" type="ORF">Rsw2DRAFT_1147</name>
</gene>
<dbReference type="RefSeq" id="WP_008028957.1">
    <property type="nucleotide sequence ID" value="NZ_ACYY01000005.1"/>
</dbReference>
<dbReference type="STRING" id="371731.Rsw2DRAFT_1147"/>
<accession>C8RZB9</accession>
<keyword evidence="2" id="KW-1185">Reference proteome</keyword>
<dbReference type="eggNOG" id="COG4583">
    <property type="taxonomic scope" value="Bacteria"/>
</dbReference>
<dbReference type="Pfam" id="PF04268">
    <property type="entry name" value="SoxG"/>
    <property type="match status" value="1"/>
</dbReference>
<evidence type="ECO:0000313" key="2">
    <source>
        <dbReference type="Proteomes" id="UP000010121"/>
    </source>
</evidence>
<evidence type="ECO:0000313" key="1">
    <source>
        <dbReference type="EMBL" id="EEW26076.1"/>
    </source>
</evidence>
<dbReference type="Gene3D" id="3.30.70.1520">
    <property type="entry name" value="Heterotetrameric sarcosine oxidase"/>
    <property type="match status" value="1"/>
</dbReference>
<reference evidence="1 2" key="1">
    <citation type="submission" date="2009-08" db="EMBL/GenBank/DDBJ databases">
        <title>The draft genome of Rhodobacter sp. SW2.</title>
        <authorList>
            <consortium name="US DOE Joint Genome Institute (JGI-PGF)"/>
            <person name="Lucas S."/>
            <person name="Copeland A."/>
            <person name="Lapidus A."/>
            <person name="Glavina del Rio T."/>
            <person name="Tice H."/>
            <person name="Bruce D."/>
            <person name="Goodwin L."/>
            <person name="Pitluck S."/>
            <person name="Larimer F."/>
            <person name="Land M.L."/>
            <person name="Hauser L."/>
            <person name="Emerson D."/>
        </authorList>
    </citation>
    <scope>NUCLEOTIDE SEQUENCE [LARGE SCALE GENOMIC DNA]</scope>
    <source>
        <strain evidence="1 2">SW2</strain>
    </source>
</reference>
<organism evidence="1 2">
    <name type="scientific">Rhodobacter ferrooxidans</name>
    <dbReference type="NCBI Taxonomy" id="371731"/>
    <lineage>
        <taxon>Bacteria</taxon>
        <taxon>Pseudomonadati</taxon>
        <taxon>Pseudomonadota</taxon>
        <taxon>Alphaproteobacteria</taxon>
        <taxon>Rhodobacterales</taxon>
        <taxon>Rhodobacter group</taxon>
        <taxon>Rhodobacter</taxon>
    </lineage>
</organism>
<dbReference type="InterPro" id="IPR027266">
    <property type="entry name" value="TrmE/GcvT-like"/>
</dbReference>
<dbReference type="InterPro" id="IPR007375">
    <property type="entry name" value="SoxG"/>
</dbReference>
<dbReference type="EMBL" id="ACYY01000005">
    <property type="protein sequence ID" value="EEW26076.1"/>
    <property type="molecule type" value="Genomic_DNA"/>
</dbReference>
<comment type="caution">
    <text evidence="1">The sequence shown here is derived from an EMBL/GenBank/DDBJ whole genome shotgun (WGS) entry which is preliminary data.</text>
</comment>
<proteinExistence type="predicted"/>
<name>C8RZB9_9RHOB</name>